<dbReference type="Proteomes" id="UP001218231">
    <property type="component" value="Chromosome"/>
</dbReference>
<evidence type="ECO:0000313" key="3">
    <source>
        <dbReference type="Proteomes" id="UP001218231"/>
    </source>
</evidence>
<reference evidence="2 3" key="1">
    <citation type="submission" date="2023-02" db="EMBL/GenBank/DDBJ databases">
        <title>Genome sequence of Novosphingobium humi KACC 19094.</title>
        <authorList>
            <person name="Kim S."/>
            <person name="Heo J."/>
            <person name="Kwon S.-W."/>
        </authorList>
    </citation>
    <scope>NUCLEOTIDE SEQUENCE [LARGE SCALE GENOMIC DNA]</scope>
    <source>
        <strain evidence="2 3">KACC 19094</strain>
    </source>
</reference>
<dbReference type="RefSeq" id="WP_273617145.1">
    <property type="nucleotide sequence ID" value="NZ_CP117417.1"/>
</dbReference>
<proteinExistence type="predicted"/>
<organism evidence="2 3">
    <name type="scientific">Novosphingobium humi</name>
    <dbReference type="NCBI Taxonomy" id="2282397"/>
    <lineage>
        <taxon>Bacteria</taxon>
        <taxon>Pseudomonadati</taxon>
        <taxon>Pseudomonadota</taxon>
        <taxon>Alphaproteobacteria</taxon>
        <taxon>Sphingomonadales</taxon>
        <taxon>Sphingomonadaceae</taxon>
        <taxon>Novosphingobium</taxon>
    </lineage>
</organism>
<feature type="transmembrane region" description="Helical" evidence="1">
    <location>
        <begin position="84"/>
        <end position="103"/>
    </location>
</feature>
<evidence type="ECO:0008006" key="4">
    <source>
        <dbReference type="Google" id="ProtNLM"/>
    </source>
</evidence>
<keyword evidence="1" id="KW-0472">Membrane</keyword>
<gene>
    <name evidence="2" type="ORF">PQ457_12485</name>
</gene>
<dbReference type="EMBL" id="CP117417">
    <property type="protein sequence ID" value="WCT76739.1"/>
    <property type="molecule type" value="Genomic_DNA"/>
</dbReference>
<evidence type="ECO:0000313" key="2">
    <source>
        <dbReference type="EMBL" id="WCT76739.1"/>
    </source>
</evidence>
<evidence type="ECO:0000256" key="1">
    <source>
        <dbReference type="SAM" id="Phobius"/>
    </source>
</evidence>
<name>A0ABY7TX95_9SPHN</name>
<keyword evidence="1" id="KW-0812">Transmembrane</keyword>
<feature type="transmembrane region" description="Helical" evidence="1">
    <location>
        <begin position="26"/>
        <end position="44"/>
    </location>
</feature>
<sequence length="109" mass="12645">MLHITDYGRLMDWIVDTFAPQHADKIVHTYVGLAIWLGAGVVMWRPLASRGPLIAVIVAESLNELYDVLFRTLWSWQDTKGDMFATWFWPVVLFAALRWLPWLTGRVKD</sequence>
<keyword evidence="1" id="KW-1133">Transmembrane helix</keyword>
<protein>
    <recommendedName>
        <fullName evidence="4">Transmembrane protein</fullName>
    </recommendedName>
</protein>
<keyword evidence="3" id="KW-1185">Reference proteome</keyword>
<accession>A0ABY7TX95</accession>